<keyword evidence="3" id="KW-1185">Reference proteome</keyword>
<accession>A0AAQ3KFK9</accession>
<dbReference type="AlphaFoldDB" id="A0AAQ3KFK9"/>
<dbReference type="PANTHER" id="PTHR46285">
    <property type="entry name" value="PROTEINASE INHIBITOR I4, SERPIN (DUF716)-RELATED"/>
    <property type="match status" value="1"/>
</dbReference>
<evidence type="ECO:0000313" key="2">
    <source>
        <dbReference type="EMBL" id="WOL07297.1"/>
    </source>
</evidence>
<dbReference type="Proteomes" id="UP001327560">
    <property type="component" value="Chromosome 5"/>
</dbReference>
<keyword evidence="1" id="KW-1133">Transmembrane helix</keyword>
<keyword evidence="1" id="KW-0812">Transmembrane</keyword>
<gene>
    <name evidence="2" type="ORF">Cni_G16037</name>
</gene>
<organism evidence="2 3">
    <name type="scientific">Canna indica</name>
    <name type="common">Indian-shot</name>
    <dbReference type="NCBI Taxonomy" id="4628"/>
    <lineage>
        <taxon>Eukaryota</taxon>
        <taxon>Viridiplantae</taxon>
        <taxon>Streptophyta</taxon>
        <taxon>Embryophyta</taxon>
        <taxon>Tracheophyta</taxon>
        <taxon>Spermatophyta</taxon>
        <taxon>Magnoliopsida</taxon>
        <taxon>Liliopsida</taxon>
        <taxon>Zingiberales</taxon>
        <taxon>Cannaceae</taxon>
        <taxon>Canna</taxon>
    </lineage>
</organism>
<dbReference type="EMBL" id="CP136894">
    <property type="protein sequence ID" value="WOL07297.1"/>
    <property type="molecule type" value="Genomic_DNA"/>
</dbReference>
<keyword evidence="1" id="KW-0472">Membrane</keyword>
<sequence length="194" mass="21833">MEVGLLRAALCRHPAVVPLYLHHHHRHRHRHQLLLAQLRPRQVQQPHRAGLPPYHPVLRRHHPSLVQQVSMLLSVQTRCAKIADLCEGISAALPPSSYVSLPWFPASKLKHLELYLIIAGSLTSISMELVIGPEKHQPFDNDVTIPSNHLHNFEHAAISLALLIYAAFAVVFDRVKAQLRDEMTMLLGAAAFTQ</sequence>
<proteinExistence type="predicted"/>
<name>A0AAQ3KFK9_9LILI</name>
<reference evidence="2 3" key="1">
    <citation type="submission" date="2023-10" db="EMBL/GenBank/DDBJ databases">
        <title>Chromosome-scale genome assembly provides insights into flower coloration mechanisms of Canna indica.</title>
        <authorList>
            <person name="Li C."/>
        </authorList>
    </citation>
    <scope>NUCLEOTIDE SEQUENCE [LARGE SCALE GENOMIC DNA]</scope>
    <source>
        <tissue evidence="2">Flower</tissue>
    </source>
</reference>
<feature type="transmembrane region" description="Helical" evidence="1">
    <location>
        <begin position="153"/>
        <end position="172"/>
    </location>
</feature>
<dbReference type="PANTHER" id="PTHR46285:SF3">
    <property type="entry name" value="PROTEINASE INHIBITOR I4, SERPIN (DUF716)"/>
    <property type="match status" value="1"/>
</dbReference>
<protein>
    <submittedName>
        <fullName evidence="2">Uncharacterized protein</fullName>
    </submittedName>
</protein>
<evidence type="ECO:0000313" key="3">
    <source>
        <dbReference type="Proteomes" id="UP001327560"/>
    </source>
</evidence>
<evidence type="ECO:0000256" key="1">
    <source>
        <dbReference type="SAM" id="Phobius"/>
    </source>
</evidence>